<dbReference type="InterPro" id="IPR036770">
    <property type="entry name" value="Ankyrin_rpt-contain_sf"/>
</dbReference>
<evidence type="ECO:0000256" key="5">
    <source>
        <dbReference type="ARBA" id="ARBA00022490"/>
    </source>
</evidence>
<evidence type="ECO:0000256" key="21">
    <source>
        <dbReference type="ARBA" id="ARBA00061647"/>
    </source>
</evidence>
<keyword evidence="10" id="KW-0677">Repeat</keyword>
<keyword evidence="13 25" id="KW-0067">ATP-binding</keyword>
<evidence type="ECO:0000256" key="11">
    <source>
        <dbReference type="ARBA" id="ARBA00022741"/>
    </source>
</evidence>
<feature type="domain" description="Protein kinase" evidence="26">
    <location>
        <begin position="1041"/>
        <end position="1368"/>
    </location>
</feature>
<reference evidence="27" key="1">
    <citation type="submission" date="2019-10" db="EMBL/GenBank/DDBJ databases">
        <title>The sequence and de novo assembly of the wild yak genome.</title>
        <authorList>
            <person name="Liu Y."/>
        </authorList>
    </citation>
    <scope>NUCLEOTIDE SEQUENCE [LARGE SCALE GENOMIC DNA]</scope>
    <source>
        <strain evidence="27">WY2019</strain>
    </source>
</reference>
<dbReference type="Gene3D" id="1.10.510.10">
    <property type="entry name" value="Transferase(Phosphotransferase) domain 1"/>
    <property type="match status" value="1"/>
</dbReference>
<dbReference type="InterPro" id="IPR002110">
    <property type="entry name" value="Ankyrin_rpt"/>
</dbReference>
<evidence type="ECO:0000256" key="20">
    <source>
        <dbReference type="ARBA" id="ARBA00053218"/>
    </source>
</evidence>
<evidence type="ECO:0000256" key="16">
    <source>
        <dbReference type="ARBA" id="ARBA00023054"/>
    </source>
</evidence>
<keyword evidence="15 24" id="KW-0040">ANK repeat</keyword>
<keyword evidence="7" id="KW-0597">Phosphoprotein</keyword>
<comment type="caution">
    <text evidence="27">The sequence shown here is derived from an EMBL/GenBank/DDBJ whole genome shotgun (WGS) entry which is preliminary data.</text>
</comment>
<proteinExistence type="inferred from homology"/>
<evidence type="ECO:0000256" key="10">
    <source>
        <dbReference type="ARBA" id="ARBA00022737"/>
    </source>
</evidence>
<comment type="catalytic activity">
    <reaction evidence="19">
        <text>L-seryl-[protein] + ATP = O-phospho-L-seryl-[protein] + ADP + H(+)</text>
        <dbReference type="Rhea" id="RHEA:17989"/>
        <dbReference type="Rhea" id="RHEA-COMP:9863"/>
        <dbReference type="Rhea" id="RHEA-COMP:11604"/>
        <dbReference type="ChEBI" id="CHEBI:15378"/>
        <dbReference type="ChEBI" id="CHEBI:29999"/>
        <dbReference type="ChEBI" id="CHEBI:30616"/>
        <dbReference type="ChEBI" id="CHEBI:83421"/>
        <dbReference type="ChEBI" id="CHEBI:456216"/>
        <dbReference type="EC" id="2.7.11.1"/>
    </reaction>
</comment>
<evidence type="ECO:0000256" key="4">
    <source>
        <dbReference type="ARBA" id="ARBA00012513"/>
    </source>
</evidence>
<evidence type="ECO:0000259" key="26">
    <source>
        <dbReference type="PROSITE" id="PS50011"/>
    </source>
</evidence>
<dbReference type="PANTHER" id="PTHR15045">
    <property type="entry name" value="FUCOSE-1-PHOSPHATE GUANYLYLTRANSFERASE"/>
    <property type="match status" value="1"/>
</dbReference>
<feature type="repeat" description="ANK" evidence="24">
    <location>
        <begin position="826"/>
        <end position="858"/>
    </location>
</feature>
<evidence type="ECO:0000256" key="25">
    <source>
        <dbReference type="PROSITE-ProRule" id="PRU10141"/>
    </source>
</evidence>
<keyword evidence="9" id="KW-0479">Metal-binding</keyword>
<keyword evidence="17" id="KW-0539">Nucleus</keyword>
<dbReference type="InterPro" id="IPR011004">
    <property type="entry name" value="Trimer_LpxA-like_sf"/>
</dbReference>
<dbReference type="SUPFAM" id="SSF51161">
    <property type="entry name" value="Trimeric LpxA-like enzymes"/>
    <property type="match status" value="1"/>
</dbReference>
<evidence type="ECO:0000256" key="19">
    <source>
        <dbReference type="ARBA" id="ARBA00048679"/>
    </source>
</evidence>
<dbReference type="InterPro" id="IPR012887">
    <property type="entry name" value="GDP_fucose_pyrophosphorylase"/>
</dbReference>
<evidence type="ECO:0000256" key="12">
    <source>
        <dbReference type="ARBA" id="ARBA00022777"/>
    </source>
</evidence>
<dbReference type="FunFam" id="1.25.40.20:FF:000077">
    <property type="entry name" value="Serine/threonine-protein kinase TNNI3K"/>
    <property type="match status" value="1"/>
</dbReference>
<evidence type="ECO:0000256" key="13">
    <source>
        <dbReference type="ARBA" id="ARBA00022840"/>
    </source>
</evidence>
<evidence type="ECO:0000313" key="27">
    <source>
        <dbReference type="EMBL" id="MXQ82134.1"/>
    </source>
</evidence>
<comment type="similarity">
    <text evidence="21">Belongs to the protein kinase superfamily. TKL Ser/Thr protein kinase family. MAP kinase kinase kinase subfamily.</text>
</comment>
<keyword evidence="12" id="KW-0418">Kinase</keyword>
<gene>
    <name evidence="27" type="ORF">E5288_WYG007939</name>
</gene>
<feature type="repeat" description="ANK" evidence="24">
    <location>
        <begin position="909"/>
        <end position="941"/>
    </location>
</feature>
<dbReference type="SUPFAM" id="SSF48403">
    <property type="entry name" value="Ankyrin repeat"/>
    <property type="match status" value="1"/>
</dbReference>
<dbReference type="EMBL" id="VBQZ03000011">
    <property type="protein sequence ID" value="MXQ82134.1"/>
    <property type="molecule type" value="Genomic_DNA"/>
</dbReference>
<dbReference type="PROSITE" id="PS50088">
    <property type="entry name" value="ANK_REPEAT"/>
    <property type="match status" value="5"/>
</dbReference>
<dbReference type="SMART" id="SM00248">
    <property type="entry name" value="ANK"/>
    <property type="match status" value="9"/>
</dbReference>
<dbReference type="InterPro" id="IPR017441">
    <property type="entry name" value="Protein_kinase_ATP_BS"/>
</dbReference>
<protein>
    <recommendedName>
        <fullName evidence="22">Serine/threonine-protein kinase TNNI3K</fullName>
        <ecNumber evidence="4">2.7.11.1</ecNumber>
    </recommendedName>
    <alternativeName>
        <fullName evidence="23">TNNI3-interacting kinase</fullName>
    </alternativeName>
</protein>
<evidence type="ECO:0000256" key="3">
    <source>
        <dbReference type="ARBA" id="ARBA00004496"/>
    </source>
</evidence>
<dbReference type="PANTHER" id="PTHR15045:SF1">
    <property type="entry name" value="FUCOSE-1-PHOSPHATE GUANYLYLTRANSFERASE"/>
    <property type="match status" value="1"/>
</dbReference>
<dbReference type="Pfam" id="PF12796">
    <property type="entry name" value="Ank_2"/>
    <property type="match status" value="3"/>
</dbReference>
<accession>A0A6B0R2S9</accession>
<dbReference type="GO" id="GO:0005524">
    <property type="term" value="F:ATP binding"/>
    <property type="evidence" value="ECO:0007669"/>
    <property type="project" value="UniProtKB-UniRule"/>
</dbReference>
<feature type="repeat" description="ANK" evidence="24">
    <location>
        <begin position="979"/>
        <end position="1001"/>
    </location>
</feature>
<dbReference type="Pfam" id="PF07959">
    <property type="entry name" value="Fucose_pyrophosphorylase"/>
    <property type="match status" value="1"/>
</dbReference>
<feature type="repeat" description="ANK" evidence="24">
    <location>
        <begin position="1049"/>
        <end position="1081"/>
    </location>
</feature>
<evidence type="ECO:0000256" key="2">
    <source>
        <dbReference type="ARBA" id="ARBA00004123"/>
    </source>
</evidence>
<dbReference type="Gene3D" id="1.25.40.20">
    <property type="entry name" value="Ankyrin repeat-containing domain"/>
    <property type="match status" value="3"/>
</dbReference>
<dbReference type="SUPFAM" id="SSF56112">
    <property type="entry name" value="Protein kinase-like (PK-like)"/>
    <property type="match status" value="1"/>
</dbReference>
<evidence type="ECO:0000256" key="17">
    <source>
        <dbReference type="ARBA" id="ARBA00023242"/>
    </source>
</evidence>
<dbReference type="Pfam" id="PF07714">
    <property type="entry name" value="PK_Tyr_Ser-Thr"/>
    <property type="match status" value="1"/>
</dbReference>
<comment type="subcellular location">
    <subcellularLocation>
        <location evidence="3">Cytoplasm</location>
    </subcellularLocation>
    <subcellularLocation>
        <location evidence="2">Nucleus</location>
    </subcellularLocation>
</comment>
<evidence type="ECO:0000256" key="1">
    <source>
        <dbReference type="ARBA" id="ARBA00001946"/>
    </source>
</evidence>
<evidence type="ECO:0000256" key="9">
    <source>
        <dbReference type="ARBA" id="ARBA00022723"/>
    </source>
</evidence>
<organism evidence="27 28">
    <name type="scientific">Bos mutus</name>
    <name type="common">wild yak</name>
    <dbReference type="NCBI Taxonomy" id="72004"/>
    <lineage>
        <taxon>Eukaryota</taxon>
        <taxon>Metazoa</taxon>
        <taxon>Chordata</taxon>
        <taxon>Craniata</taxon>
        <taxon>Vertebrata</taxon>
        <taxon>Euteleostomi</taxon>
        <taxon>Mammalia</taxon>
        <taxon>Eutheria</taxon>
        <taxon>Laurasiatheria</taxon>
        <taxon>Artiodactyla</taxon>
        <taxon>Ruminantia</taxon>
        <taxon>Pecora</taxon>
        <taxon>Bovidae</taxon>
        <taxon>Bovinae</taxon>
        <taxon>Bos</taxon>
    </lineage>
</organism>
<evidence type="ECO:0000256" key="8">
    <source>
        <dbReference type="ARBA" id="ARBA00022679"/>
    </source>
</evidence>
<keyword evidence="5" id="KW-0963">Cytoplasm</keyword>
<dbReference type="PRINTS" id="PR01415">
    <property type="entry name" value="ANKYRIN"/>
</dbReference>
<feature type="binding site" evidence="25">
    <location>
        <position position="1200"/>
    </location>
    <ligand>
        <name>ATP</name>
        <dbReference type="ChEBI" id="CHEBI:30616"/>
    </ligand>
</feature>
<dbReference type="FunFam" id="1.25.40.20:FF:000089">
    <property type="entry name" value="serine/threonine-protein kinase TNNI3K"/>
    <property type="match status" value="1"/>
</dbReference>
<evidence type="ECO:0000256" key="6">
    <source>
        <dbReference type="ARBA" id="ARBA00022527"/>
    </source>
</evidence>
<dbReference type="EC" id="2.7.11.1" evidence="4"/>
<sequence>MEAESAPAGESLREATQRRLLRFSELRGKSMAAGEFWDIVAITAADEKQELAYKQQLSEKLKKKELPLGVQYHVFVDPAGAKIGNGGSTLCALRCLEKLYGDKWNSFTILLIHSGGYSQRLPSASALGKIFTALPFGSPIYQMLELKLAMYIDFPSHMNPGILITCADDIELYSIGESEFIRFDKPGFTALAHPSSLTVGTTHGVFVLEPCNHLEYRDLEYRSCHRFLHKPSIEEMYEFDAVCRPRNFFQQEFAGSDIPSLKLEPEYVYTDSLFYMDHKTAKKLLAFYEKIGTLHCEIDAYGDFLQALGPGATVEYTKNTSNVTKEESELVDMRQRIFHLLKGTPLNVVVLNNSKFYHIGTTEEYLFHFTADSSLKSELGLQSIAFSLFPSIPECSTNKPCIIQSILDSTCSVTPGSVVEYSRLGPDVSVGENCIISGAYVKTTAVLPAYSFVCSLSLKMNGHLKYSTMACGVQDNLKQNVKTLSDVKLLQFFGVCFLSCLDIWNLKVTEELFSGNKTCLSLWNARIFPVCSSLSDSVTTSLKMLNAVQSKSAFSLNNYKLLSIEEMLFYKDIEDMITYREQIFLEITLNRKQWICGMLFIHRKFRARLFLKYYKEQIASVSGGKQPVPVSDRAIYMSHNKPNMPYHSDLAYQLFFSLQIIQMVHISFPLPFHCRRIIKFWMGKIYYLNASKIRYKYIRTYIDYKIGSTELGFIIKSLPELGRAEFNLEHVINSRIPWADEWKKKVSESYVIVIERLEDDLQIKEKELTELRHIFGSDDAFSKVNLNYRTENGLSLLHLCCICGGNKSHIRTLMLKGLRPSRLTRNGFTALHLAVYKDSAELITSLLHSGADIQQVGYGGLTALHIATIAGHLEAADVLLQHGANVNVQDAVTRLLLKFGADVNVSGEVGDRPLHLASAKGFFNIAKLLVEEGSKADVNAQDNEDHVPLHFCSRFGHHNIVKYLLQSDLEVQPHVVNIYGDTPLHLACYNGKFEVAKEIIQISGVESLTKENIFSETAFHSACTYGKSIDLVKFLLDQNVISVNHQGRDGHTGLHSACYHGHIRLVQFLLDNGADMNLVACDPSRSSGEKDEQTCLMWAYEKGHDAIVTLLKHYKRPQDELPCNEYSQPGGDGSYVSVPSPLGKIKSMTKEKADVLLLRAGLPSHFHLQLSEIEFHEIIGSGSFGKVYKGRCRNKIVAIKRILDLQSKLIIAVDVAKGMEYLHNLTQPIIHRDLNSHNILLYEDGHAVVADFGESRFLQSLDEDNMTKQPGNLRWMAPEVFTQCTRYTIKADVFSYALCLWELLTGEIPFAHLKPAAAAADMAYHHIRPPIGYSIPKPIASLLMRGWNACPEGRPEFSEVVTKLEECLCNIELMSPASSNSSGSLSPSSSSDCLVNRGGPGRSHVAALRSRFELEYALNARSYAAWSQSAGQCSTQGLSLDDMKKSLQFSTIDKYGYVSDPMSPMHFHSCRNSGSFEDSS</sequence>
<dbReference type="PROSITE" id="PS50011">
    <property type="entry name" value="PROTEIN_KINASE_DOM"/>
    <property type="match status" value="1"/>
</dbReference>
<dbReference type="PROSITE" id="PS00107">
    <property type="entry name" value="PROTEIN_KINASE_ATP"/>
    <property type="match status" value="1"/>
</dbReference>
<dbReference type="InterPro" id="IPR011009">
    <property type="entry name" value="Kinase-like_dom_sf"/>
</dbReference>
<dbReference type="InterPro" id="IPR001245">
    <property type="entry name" value="Ser-Thr/Tyr_kinase_cat_dom"/>
</dbReference>
<dbReference type="InterPro" id="IPR000719">
    <property type="entry name" value="Prot_kinase_dom"/>
</dbReference>
<dbReference type="Gene3D" id="2.160.10.10">
    <property type="entry name" value="Hexapeptide repeat proteins"/>
    <property type="match status" value="1"/>
</dbReference>
<evidence type="ECO:0000256" key="7">
    <source>
        <dbReference type="ARBA" id="ARBA00022553"/>
    </source>
</evidence>
<comment type="catalytic activity">
    <reaction evidence="18">
        <text>L-threonyl-[protein] + ATP = O-phospho-L-threonyl-[protein] + ADP + H(+)</text>
        <dbReference type="Rhea" id="RHEA:46608"/>
        <dbReference type="Rhea" id="RHEA-COMP:11060"/>
        <dbReference type="Rhea" id="RHEA-COMP:11605"/>
        <dbReference type="ChEBI" id="CHEBI:15378"/>
        <dbReference type="ChEBI" id="CHEBI:30013"/>
        <dbReference type="ChEBI" id="CHEBI:30616"/>
        <dbReference type="ChEBI" id="CHEBI:61977"/>
        <dbReference type="ChEBI" id="CHEBI:456216"/>
        <dbReference type="EC" id="2.7.11.1"/>
    </reaction>
</comment>
<keyword evidence="28" id="KW-1185">Reference proteome</keyword>
<dbReference type="GO" id="GO:0042350">
    <property type="term" value="P:GDP-L-fucose biosynthetic process"/>
    <property type="evidence" value="ECO:0007669"/>
    <property type="project" value="UniProtKB-ARBA"/>
</dbReference>
<evidence type="ECO:0000256" key="14">
    <source>
        <dbReference type="ARBA" id="ARBA00022842"/>
    </source>
</evidence>
<keyword evidence="11 25" id="KW-0547">Nucleotide-binding</keyword>
<dbReference type="GO" id="GO:0004674">
    <property type="term" value="F:protein serine/threonine kinase activity"/>
    <property type="evidence" value="ECO:0007669"/>
    <property type="project" value="UniProtKB-KW"/>
</dbReference>
<dbReference type="GO" id="GO:0005634">
    <property type="term" value="C:nucleus"/>
    <property type="evidence" value="ECO:0007669"/>
    <property type="project" value="UniProtKB-SubCell"/>
</dbReference>
<keyword evidence="8" id="KW-0808">Transferase</keyword>
<evidence type="ECO:0000256" key="22">
    <source>
        <dbReference type="ARBA" id="ARBA00074341"/>
    </source>
</evidence>
<name>A0A6B0R2S9_9CETA</name>
<dbReference type="GO" id="GO:0005737">
    <property type="term" value="C:cytoplasm"/>
    <property type="evidence" value="ECO:0007669"/>
    <property type="project" value="UniProtKB-SubCell"/>
</dbReference>
<dbReference type="PROSITE" id="PS50297">
    <property type="entry name" value="ANK_REP_REGION"/>
    <property type="match status" value="5"/>
</dbReference>
<keyword evidence="16" id="KW-0175">Coiled coil</keyword>
<dbReference type="GO" id="GO:0046872">
    <property type="term" value="F:metal ion binding"/>
    <property type="evidence" value="ECO:0007669"/>
    <property type="project" value="UniProtKB-KW"/>
</dbReference>
<dbReference type="FunFam" id="1.25.40.20:FF:000155">
    <property type="entry name" value="Serine/threonine-protein kinase TNNI3K"/>
    <property type="match status" value="1"/>
</dbReference>
<comment type="function">
    <text evidence="20">May play a role in cardiac physiology.</text>
</comment>
<evidence type="ECO:0000256" key="18">
    <source>
        <dbReference type="ARBA" id="ARBA00047899"/>
    </source>
</evidence>
<dbReference type="Proteomes" id="UP000322234">
    <property type="component" value="Unassembled WGS sequence"/>
</dbReference>
<keyword evidence="14" id="KW-0460">Magnesium</keyword>
<evidence type="ECO:0000256" key="23">
    <source>
        <dbReference type="ARBA" id="ARBA00078431"/>
    </source>
</evidence>
<keyword evidence="6" id="KW-0723">Serine/threonine-protein kinase</keyword>
<evidence type="ECO:0000256" key="24">
    <source>
        <dbReference type="PROSITE-ProRule" id="PRU00023"/>
    </source>
</evidence>
<feature type="repeat" description="ANK" evidence="24">
    <location>
        <begin position="859"/>
        <end position="891"/>
    </location>
</feature>
<evidence type="ECO:0000256" key="15">
    <source>
        <dbReference type="ARBA" id="ARBA00023043"/>
    </source>
</evidence>
<comment type="cofactor">
    <cofactor evidence="1">
        <name>Mg(2+)</name>
        <dbReference type="ChEBI" id="CHEBI:18420"/>
    </cofactor>
</comment>
<evidence type="ECO:0000313" key="28">
    <source>
        <dbReference type="Proteomes" id="UP000322234"/>
    </source>
</evidence>